<dbReference type="KEGG" id="gau:GAU_2059"/>
<evidence type="ECO:0000313" key="2">
    <source>
        <dbReference type="EMBL" id="BAH39101.1"/>
    </source>
</evidence>
<name>C1A9C4_GEMAT</name>
<reference evidence="3" key="1">
    <citation type="submission" date="2006-03" db="EMBL/GenBank/DDBJ databases">
        <title>Complete genome sequence of Gemmatimonas aurantiaca T-27 that represents a novel phylum Gemmatimonadetes.</title>
        <authorList>
            <person name="Takasaki K."/>
            <person name="Ichikawa N."/>
            <person name="Miura H."/>
            <person name="Matsushita S."/>
            <person name="Watanabe Y."/>
            <person name="Oguchi A."/>
            <person name="Ankai A."/>
            <person name="Yashiro I."/>
            <person name="Takahashi M."/>
            <person name="Terui Y."/>
            <person name="Fukui S."/>
            <person name="Yokoyama H."/>
            <person name="Tanikawa S."/>
            <person name="Hanada S."/>
            <person name="Kamagata Y."/>
            <person name="Fujita N."/>
        </authorList>
    </citation>
    <scope>NUCLEOTIDE SEQUENCE [LARGE SCALE GENOMIC DNA]</scope>
    <source>
        <strain evidence="3">T-27 / DSM 14586 / JCM 11422 / NBRC 100505</strain>
    </source>
</reference>
<gene>
    <name evidence="2" type="ordered locus">GAU_2059</name>
</gene>
<dbReference type="eggNOG" id="COG2834">
    <property type="taxonomic scope" value="Bacteria"/>
</dbReference>
<feature type="chain" id="PRO_5002906438" description="Outer membrane lipoprotein-sorting protein" evidence="1">
    <location>
        <begin position="29"/>
        <end position="242"/>
    </location>
</feature>
<keyword evidence="3" id="KW-1185">Reference proteome</keyword>
<keyword evidence="1" id="KW-0732">Signal</keyword>
<evidence type="ECO:0000313" key="3">
    <source>
        <dbReference type="Proteomes" id="UP000002209"/>
    </source>
</evidence>
<dbReference type="STRING" id="379066.GAU_2059"/>
<feature type="signal peptide" evidence="1">
    <location>
        <begin position="1"/>
        <end position="28"/>
    </location>
</feature>
<accession>C1A9C4</accession>
<dbReference type="Proteomes" id="UP000002209">
    <property type="component" value="Chromosome"/>
</dbReference>
<proteinExistence type="predicted"/>
<evidence type="ECO:0000256" key="1">
    <source>
        <dbReference type="SAM" id="SignalP"/>
    </source>
</evidence>
<evidence type="ECO:0008006" key="4">
    <source>
        <dbReference type="Google" id="ProtNLM"/>
    </source>
</evidence>
<dbReference type="HOGENOM" id="CLU_098297_0_0_0"/>
<dbReference type="AlphaFoldDB" id="C1A9C4"/>
<organism evidence="2 3">
    <name type="scientific">Gemmatimonas aurantiaca (strain DSM 14586 / JCM 11422 / NBRC 100505 / T-27)</name>
    <dbReference type="NCBI Taxonomy" id="379066"/>
    <lineage>
        <taxon>Bacteria</taxon>
        <taxon>Pseudomonadati</taxon>
        <taxon>Gemmatimonadota</taxon>
        <taxon>Gemmatimonadia</taxon>
        <taxon>Gemmatimonadales</taxon>
        <taxon>Gemmatimonadaceae</taxon>
        <taxon>Gemmatimonas</taxon>
    </lineage>
</organism>
<protein>
    <recommendedName>
        <fullName evidence="4">Outer membrane lipoprotein-sorting protein</fullName>
    </recommendedName>
</protein>
<dbReference type="EMBL" id="AP009153">
    <property type="protein sequence ID" value="BAH39101.1"/>
    <property type="molecule type" value="Genomic_DNA"/>
</dbReference>
<sequence length="242" mass="25894">MMQRVVQVAMAAAMLGSAMVGSATRAEAQLPTVQQIYDKYATAVGGRDAWAKVAGRTEKGTADITFAGLSGSYLRYIGAPNRMRMTIDLGVVQIDQGYDGEKGWAQQGQGAQRMPADQEKSMADNMQTGSAFLDPSRFSKAEVQGKETFDGVEAYKVAITTKGGIEQVEFFDVATGLRIGTVATTPAGPQRVTYRDYKDFEGKKLSTKVVQNTAQGDVIINIASVTFGAPDAAVFRAPVDLK</sequence>